<keyword evidence="1" id="KW-0732">Signal</keyword>
<accession>A0ABT5G4B4</accession>
<reference evidence="2 3" key="1">
    <citation type="journal article" date="2015" name="Int. J. Syst. Evol. Microbiol.">
        <title>Streptomyces gilvifuscus sp. nov., an actinomycete that produces antibacterial compounds isolated from soil.</title>
        <authorList>
            <person name="Nguyen T.M."/>
            <person name="Kim J."/>
        </authorList>
    </citation>
    <scope>NUCLEOTIDE SEQUENCE [LARGE SCALE GENOMIC DNA]</scope>
    <source>
        <strain evidence="2 3">T113</strain>
    </source>
</reference>
<evidence type="ECO:0000313" key="3">
    <source>
        <dbReference type="Proteomes" id="UP001221328"/>
    </source>
</evidence>
<evidence type="ECO:0000313" key="2">
    <source>
        <dbReference type="EMBL" id="MDC2959506.1"/>
    </source>
</evidence>
<feature type="chain" id="PRO_5045722318" description="Nuclear transport factor 2 family protein" evidence="1">
    <location>
        <begin position="24"/>
        <end position="162"/>
    </location>
</feature>
<evidence type="ECO:0000256" key="1">
    <source>
        <dbReference type="SAM" id="SignalP"/>
    </source>
</evidence>
<organism evidence="2 3">
    <name type="scientific">Streptomyces gilvifuscus</name>
    <dbReference type="NCBI Taxonomy" id="1550617"/>
    <lineage>
        <taxon>Bacteria</taxon>
        <taxon>Bacillati</taxon>
        <taxon>Actinomycetota</taxon>
        <taxon>Actinomycetes</taxon>
        <taxon>Kitasatosporales</taxon>
        <taxon>Streptomycetaceae</taxon>
        <taxon>Streptomyces</taxon>
    </lineage>
</organism>
<feature type="signal peptide" evidence="1">
    <location>
        <begin position="1"/>
        <end position="23"/>
    </location>
</feature>
<dbReference type="RefSeq" id="WP_272177909.1">
    <property type="nucleotide sequence ID" value="NZ_JAQOSK010000017.1"/>
</dbReference>
<sequence length="162" mass="17552">MATPHTFRHIALGAMVLPLAVLAPSAGTSATGPVAADAAVQGRGGSPASTVDHVSDFYGAYTDALHDVGHGRLTDALRRHYLTPELRRALTRWEAAHHRDGVLRAKGVPIRWTVEYNDSGMGHCWTRVALTWNDTGKHQRTSHLMIQSDLATRLISGIRTDG</sequence>
<evidence type="ECO:0008006" key="4">
    <source>
        <dbReference type="Google" id="ProtNLM"/>
    </source>
</evidence>
<dbReference type="EMBL" id="JAQOSK010000017">
    <property type="protein sequence ID" value="MDC2959506.1"/>
    <property type="molecule type" value="Genomic_DNA"/>
</dbReference>
<name>A0ABT5G4B4_9ACTN</name>
<comment type="caution">
    <text evidence="2">The sequence shown here is derived from an EMBL/GenBank/DDBJ whole genome shotgun (WGS) entry which is preliminary data.</text>
</comment>
<keyword evidence="3" id="KW-1185">Reference proteome</keyword>
<gene>
    <name evidence="2" type="ORF">PO587_34280</name>
</gene>
<dbReference type="Gene3D" id="3.10.450.50">
    <property type="match status" value="1"/>
</dbReference>
<proteinExistence type="predicted"/>
<dbReference type="Proteomes" id="UP001221328">
    <property type="component" value="Unassembled WGS sequence"/>
</dbReference>
<protein>
    <recommendedName>
        <fullName evidence="4">Nuclear transport factor 2 family protein</fullName>
    </recommendedName>
</protein>